<protein>
    <submittedName>
        <fullName evidence="1">Uncharacterized protein</fullName>
    </submittedName>
</protein>
<evidence type="ECO:0000313" key="2">
    <source>
        <dbReference type="Proteomes" id="UP001153334"/>
    </source>
</evidence>
<dbReference type="EMBL" id="JAPESX010000129">
    <property type="protein sequence ID" value="KAJ8123075.1"/>
    <property type="molecule type" value="Genomic_DNA"/>
</dbReference>
<organism evidence="1 2">
    <name type="scientific">Nemania bipapillata</name>
    <dbReference type="NCBI Taxonomy" id="110536"/>
    <lineage>
        <taxon>Eukaryota</taxon>
        <taxon>Fungi</taxon>
        <taxon>Dikarya</taxon>
        <taxon>Ascomycota</taxon>
        <taxon>Pezizomycotina</taxon>
        <taxon>Sordariomycetes</taxon>
        <taxon>Xylariomycetidae</taxon>
        <taxon>Xylariales</taxon>
        <taxon>Xylariaceae</taxon>
        <taxon>Nemania</taxon>
    </lineage>
</organism>
<comment type="caution">
    <text evidence="1">The sequence shown here is derived from an EMBL/GenBank/DDBJ whole genome shotgun (WGS) entry which is preliminary data.</text>
</comment>
<reference evidence="1" key="1">
    <citation type="submission" date="2022-11" db="EMBL/GenBank/DDBJ databases">
        <title>Genome Sequence of Nemania bipapillata.</title>
        <authorList>
            <person name="Buettner E."/>
        </authorList>
    </citation>
    <scope>NUCLEOTIDE SEQUENCE</scope>
    <source>
        <strain evidence="1">CP14</strain>
    </source>
</reference>
<dbReference type="Proteomes" id="UP001153334">
    <property type="component" value="Unassembled WGS sequence"/>
</dbReference>
<evidence type="ECO:0000313" key="1">
    <source>
        <dbReference type="EMBL" id="KAJ8123075.1"/>
    </source>
</evidence>
<accession>A0ACC2J6L7</accession>
<sequence length="1233" mass="136879">MDEVKKFISALQGLGDFDSAHYSKRLQKASQSTPCLGYFQYQSPDVAQSGTLFDNQDCQDLVNILAASSIARCLANVSEDYGFQDSVNTDKAVELSKKTIASLLTSMYGDHVNNHLRSNGVRTLHELHNDGEFFNNYHKLLLSPPFDHNALSRNVGRNYTIALLYCYEYLKHGPGFDMTEVISTESEDMNTWVTIFKTWVAQSQAEDFRKANPDFKVEQLLPSVGGVLALHGYPDATTRDIAEHLKDQIVGDALMWDIADDVSQLEILGQNVWASWDSATYDYQAAIVRAVNDSRTEYSTPNYAIALPLSTEVKTTFGEAVDQYMGQLSESYTRNNPLRPLHKPVGNTLTQPATEHLHRQWELQDNGDRESVRSDIPLPIVSTCEGVVSVNGVYCSAASVKGKIIAWSREIPGLGWEHGYFKLDLDLMIGQGRVYYGATFDSLDETKPRQFAAYPTANTLPPKLVSENMITDRKARRLLGDDIGPSSIPLYKASSFSAVEVEAEVGTRISPLVKASDSESQFAKMSVTAAAAAVADKWNLIDIYTLSYDTAAWSDTDASVRAPAACFDVATAFYSEGKVSSCRIPVLDRIRDAAYANAQMQGAFTSIEEFYTCFRYLSPTTHNTVFEFRCNHPELIAQQADNWNAASPKYENLTFNNIGLPDVKLPFVFSVMDIELSWDALDVTGIVRRYDPKMVGEQGKRHRILGSWSDTPVSLMSVAHTSVTPQLFNLMTTSTPVPTDESLGAKELSQMTMPAELHEETQNLIYRVMLYHMSESDRNKFVGVVRPPIGDYEADGVPSALGPNCEDGLRRWIEEKYIPAWLTQRISDIGDTSKEAFRRQLSTTQRKKLKYWWQGKGPGCMSKDDYYNRLNETAAQYTLLRLLERLRDFKSDPSNGTTAASATKLDTKSLKGGKRWATALYNSYNGPTLRNLVDNMKGTLTSGYNPLQALGNILQALDPIPVAVSSASWTDENSPLCIRLVDKVRRSLDTDGCQLPYVGNFDNQFIGDEYQFLYDAMNQLWINLMKGTPGFDGEILKKAAEKAELALQILQAMLKSASVFAKANKDFAIGERIGEAWAGFRGRGAVGAVALADYSTQAELDTIKDEMKASRLKTFAYSSMVVVSVQLGMYIGAAVTAFKGWDKLETGDRTTLVLGAIQQAVYTLKSGGEAFKLILDFKADKQRFLAAAAAEAATPRDLKTIKNDMRDLFGEEFVDPEMRITEKGAADGKSQPM</sequence>
<name>A0ACC2J6L7_9PEZI</name>
<gene>
    <name evidence="1" type="ORF">ONZ43_g882</name>
</gene>
<proteinExistence type="predicted"/>
<keyword evidence="2" id="KW-1185">Reference proteome</keyword>